<dbReference type="RefSeq" id="WP_183338998.1">
    <property type="nucleotide sequence ID" value="NZ_JACHNU010000001.1"/>
</dbReference>
<dbReference type="PANTHER" id="PTHR30290">
    <property type="entry name" value="PERIPLASMIC BINDING COMPONENT OF ABC TRANSPORTER"/>
    <property type="match status" value="1"/>
</dbReference>
<dbReference type="AlphaFoldDB" id="A0A840I978"/>
<dbReference type="GO" id="GO:0015833">
    <property type="term" value="P:peptide transport"/>
    <property type="evidence" value="ECO:0007669"/>
    <property type="project" value="TreeGrafter"/>
</dbReference>
<dbReference type="Gene3D" id="3.10.105.10">
    <property type="entry name" value="Dipeptide-binding Protein, Domain 3"/>
    <property type="match status" value="1"/>
</dbReference>
<dbReference type="SUPFAM" id="SSF53850">
    <property type="entry name" value="Periplasmic binding protein-like II"/>
    <property type="match status" value="1"/>
</dbReference>
<dbReference type="InterPro" id="IPR039424">
    <property type="entry name" value="SBP_5"/>
</dbReference>
<feature type="chain" id="PRO_5032285590" evidence="1">
    <location>
        <begin position="24"/>
        <end position="595"/>
    </location>
</feature>
<dbReference type="Pfam" id="PF00496">
    <property type="entry name" value="SBP_bac_5"/>
    <property type="match status" value="1"/>
</dbReference>
<dbReference type="Gene3D" id="3.40.190.10">
    <property type="entry name" value="Periplasmic binding protein-like II"/>
    <property type="match status" value="1"/>
</dbReference>
<dbReference type="InterPro" id="IPR000914">
    <property type="entry name" value="SBP_5_dom"/>
</dbReference>
<feature type="domain" description="Solute-binding protein family 5" evidence="2">
    <location>
        <begin position="101"/>
        <end position="509"/>
    </location>
</feature>
<comment type="caution">
    <text evidence="3">The sequence shown here is derived from an EMBL/GenBank/DDBJ whole genome shotgun (WGS) entry which is preliminary data.</text>
</comment>
<dbReference type="PROSITE" id="PS51257">
    <property type="entry name" value="PROKAR_LIPOPROTEIN"/>
    <property type="match status" value="1"/>
</dbReference>
<proteinExistence type="predicted"/>
<evidence type="ECO:0000259" key="2">
    <source>
        <dbReference type="Pfam" id="PF00496"/>
    </source>
</evidence>
<keyword evidence="4" id="KW-1185">Reference proteome</keyword>
<name>A0A840I978_9ACTN</name>
<keyword evidence="1" id="KW-0732">Signal</keyword>
<dbReference type="InterPro" id="IPR030678">
    <property type="entry name" value="Peptide/Ni-bd"/>
</dbReference>
<reference evidence="3 4" key="1">
    <citation type="submission" date="2020-08" db="EMBL/GenBank/DDBJ databases">
        <title>Genomic Encyclopedia of Archaeal and Bacterial Type Strains, Phase II (KMG-II): from individual species to whole genera.</title>
        <authorList>
            <person name="Goeker M."/>
        </authorList>
    </citation>
    <scope>NUCLEOTIDE SEQUENCE [LARGE SCALE GENOMIC DNA]</scope>
    <source>
        <strain evidence="3 4">DSM 23288</strain>
    </source>
</reference>
<gene>
    <name evidence="3" type="ORF">BDZ31_000685</name>
</gene>
<protein>
    <submittedName>
        <fullName evidence="3">Peptide/nickel transport system substrate-binding protein</fullName>
    </submittedName>
</protein>
<feature type="signal peptide" evidence="1">
    <location>
        <begin position="1"/>
        <end position="23"/>
    </location>
</feature>
<accession>A0A840I978</accession>
<dbReference type="GO" id="GO:0042597">
    <property type="term" value="C:periplasmic space"/>
    <property type="evidence" value="ECO:0007669"/>
    <property type="project" value="UniProtKB-ARBA"/>
</dbReference>
<evidence type="ECO:0000313" key="4">
    <source>
        <dbReference type="Proteomes" id="UP000585272"/>
    </source>
</evidence>
<dbReference type="Proteomes" id="UP000585272">
    <property type="component" value="Unassembled WGS sequence"/>
</dbReference>
<evidence type="ECO:0000313" key="3">
    <source>
        <dbReference type="EMBL" id="MBB4661112.1"/>
    </source>
</evidence>
<sequence>MPRLLARILLAGLLCLTLPLLLAACGGDDDGGADGTAAATTPGAGDGAGGRSGGVLRIVTEEDLAAPLDAGATYSAGAFNVLTATNRPLYRYLPDDPTRAVPDLAAAAPEVSDDGRTVTVRIRDGVRYSPPVNREVVARDVKYAIERGFSPAVGNGYAGLYYGAVIGADRATGGPIAGITAPDDRTLVFRLRRPTGGLLAEALVLPLSAPVPAEYARRFDRVGEGETSQYVNHQVATGPYRFKADASGRVLGAGIVPGRRYVLERNPSWDPATDDRPAHLDGIEWSVGNDPNVAGRQVLEGSGMSLGDTPTAALIKRAVEQHPDQIFFSPGAGSRFAALNTQIPPFDDPNLRKAVAAALDRNQMRLVRGGEVLGDPATHFLYPGVSGFEEAGGMEGPGVDFLANPDGDMELARRYLAAAGYPDGRYTGSETVDVVGDSGDPSDKNAQIFDETLRSLGFRTKLRLVDSGTMYGRFCTVPRAKVEVCPNLGWQRDFDDPQTVLYAAFSGDAIAAQNNTNIPQLDDPAINAAMARAELLVDKQERAEAWAKIDRMITETGAAIPWLWDKQPVLSSKDVHCAHQVWNQGHCDLAFSSLR</sequence>
<dbReference type="GO" id="GO:0043190">
    <property type="term" value="C:ATP-binding cassette (ABC) transporter complex"/>
    <property type="evidence" value="ECO:0007669"/>
    <property type="project" value="InterPro"/>
</dbReference>
<organism evidence="3 4">
    <name type="scientific">Conexibacter arvalis</name>
    <dbReference type="NCBI Taxonomy" id="912552"/>
    <lineage>
        <taxon>Bacteria</taxon>
        <taxon>Bacillati</taxon>
        <taxon>Actinomycetota</taxon>
        <taxon>Thermoleophilia</taxon>
        <taxon>Solirubrobacterales</taxon>
        <taxon>Conexibacteraceae</taxon>
        <taxon>Conexibacter</taxon>
    </lineage>
</organism>
<evidence type="ECO:0000256" key="1">
    <source>
        <dbReference type="SAM" id="SignalP"/>
    </source>
</evidence>
<dbReference type="GO" id="GO:1904680">
    <property type="term" value="F:peptide transmembrane transporter activity"/>
    <property type="evidence" value="ECO:0007669"/>
    <property type="project" value="TreeGrafter"/>
</dbReference>
<dbReference type="PANTHER" id="PTHR30290:SF83">
    <property type="entry name" value="ABC TRANSPORTER SUBSTRATE-BINDING PROTEIN"/>
    <property type="match status" value="1"/>
</dbReference>
<dbReference type="EMBL" id="JACHNU010000001">
    <property type="protein sequence ID" value="MBB4661112.1"/>
    <property type="molecule type" value="Genomic_DNA"/>
</dbReference>
<dbReference type="PIRSF" id="PIRSF002741">
    <property type="entry name" value="MppA"/>
    <property type="match status" value="1"/>
</dbReference>